<organism evidence="1 2">
    <name type="scientific">Massilia frigida</name>
    <dbReference type="NCBI Taxonomy" id="2609281"/>
    <lineage>
        <taxon>Bacteria</taxon>
        <taxon>Pseudomonadati</taxon>
        <taxon>Pseudomonadota</taxon>
        <taxon>Betaproteobacteria</taxon>
        <taxon>Burkholderiales</taxon>
        <taxon>Oxalobacteraceae</taxon>
        <taxon>Telluria group</taxon>
        <taxon>Massilia</taxon>
    </lineage>
</organism>
<evidence type="ECO:0000313" key="1">
    <source>
        <dbReference type="EMBL" id="NHZ81394.1"/>
    </source>
</evidence>
<name>A0ABX0NF34_9BURK</name>
<comment type="caution">
    <text evidence="1">The sequence shown here is derived from an EMBL/GenBank/DDBJ whole genome shotgun (WGS) entry which is preliminary data.</text>
</comment>
<proteinExistence type="predicted"/>
<keyword evidence="2" id="KW-1185">Reference proteome</keyword>
<dbReference type="EMBL" id="WHJG01000021">
    <property type="protein sequence ID" value="NHZ81394.1"/>
    <property type="molecule type" value="Genomic_DNA"/>
</dbReference>
<evidence type="ECO:0000313" key="2">
    <source>
        <dbReference type="Proteomes" id="UP000621455"/>
    </source>
</evidence>
<reference evidence="1 2" key="1">
    <citation type="submission" date="2019-10" db="EMBL/GenBank/DDBJ databases">
        <title>Taxonomy of Antarctic Massilia spp.: description of Massilia rubra sp. nov., Massilia aquatica sp. nov., Massilia mucilaginosa sp. nov., Massilia frigida sp. nov. isolated from streams, lakes and regoliths.</title>
        <authorList>
            <person name="Holochova P."/>
            <person name="Sedlacek I."/>
            <person name="Kralova S."/>
            <person name="Maslanova I."/>
            <person name="Busse H.-J."/>
            <person name="Stankova E."/>
            <person name="Vrbovska V."/>
            <person name="Kovarovic V."/>
            <person name="Bartak M."/>
            <person name="Svec P."/>
            <person name="Pantucek R."/>
        </authorList>
    </citation>
    <scope>NUCLEOTIDE SEQUENCE [LARGE SCALE GENOMIC DNA]</scope>
    <source>
        <strain evidence="1 2">CCM 8695</strain>
    </source>
</reference>
<protein>
    <submittedName>
        <fullName evidence="1">Uncharacterized protein</fullName>
    </submittedName>
</protein>
<dbReference type="Proteomes" id="UP000621455">
    <property type="component" value="Unassembled WGS sequence"/>
</dbReference>
<gene>
    <name evidence="1" type="ORF">F2P44_19235</name>
</gene>
<sequence>MLPGFTALQASQPAVALAGPWDSAQACRPLGTDTFCTALVQWCKDVYFCPGGSAPVSWNGVFVGYGTLDTHTPYPCGVCVGIDGPDDW</sequence>
<dbReference type="RefSeq" id="WP_167088726.1">
    <property type="nucleotide sequence ID" value="NZ_WHJG01000021.1"/>
</dbReference>
<accession>A0ABX0NF34</accession>